<organism evidence="2 3">
    <name type="scientific">Amylocarpus encephaloides</name>
    <dbReference type="NCBI Taxonomy" id="45428"/>
    <lineage>
        <taxon>Eukaryota</taxon>
        <taxon>Fungi</taxon>
        <taxon>Dikarya</taxon>
        <taxon>Ascomycota</taxon>
        <taxon>Pezizomycotina</taxon>
        <taxon>Leotiomycetes</taxon>
        <taxon>Helotiales</taxon>
        <taxon>Helotiales incertae sedis</taxon>
        <taxon>Amylocarpus</taxon>
    </lineage>
</organism>
<comment type="caution">
    <text evidence="2">The sequence shown here is derived from an EMBL/GenBank/DDBJ whole genome shotgun (WGS) entry which is preliminary data.</text>
</comment>
<feature type="region of interest" description="Disordered" evidence="1">
    <location>
        <begin position="1"/>
        <end position="38"/>
    </location>
</feature>
<gene>
    <name evidence="2" type="ORF">BJ875DRAFT_194572</name>
</gene>
<protein>
    <submittedName>
        <fullName evidence="2">Uncharacterized protein</fullName>
    </submittedName>
</protein>
<evidence type="ECO:0000313" key="3">
    <source>
        <dbReference type="Proteomes" id="UP000824998"/>
    </source>
</evidence>
<proteinExistence type="predicted"/>
<sequence length="239" mass="26567">MGPSQGGAAVSRRPGLATTTRGNVGSPGVARDPPHCSTPKTAAVCRHHSLLAGHTPTECWEKYYHPGRMSSISVEGVISEWLDHPKLVFLQICQHPPNVGHGTVVSIHRSCRRFNHPAAEIPAHDAIATGLSKVQSRLEVQEKEAEVLFRCVECVDCIDRIDCIDSSPQFQPPPPLRVHRPWDDRPRGEVPHLESVLFWFPHCTMIITYVFRRSRSDCVRGRVDGARGGAFANPKRRQI</sequence>
<dbReference type="EMBL" id="MU251764">
    <property type="protein sequence ID" value="KAG9229478.1"/>
    <property type="molecule type" value="Genomic_DNA"/>
</dbReference>
<evidence type="ECO:0000313" key="2">
    <source>
        <dbReference type="EMBL" id="KAG9229478.1"/>
    </source>
</evidence>
<name>A0A9P7Y8U6_9HELO</name>
<keyword evidence="3" id="KW-1185">Reference proteome</keyword>
<reference evidence="2" key="1">
    <citation type="journal article" date="2021" name="IMA Fungus">
        <title>Genomic characterization of three marine fungi, including Emericellopsis atlantica sp. nov. with signatures of a generalist lifestyle and marine biomass degradation.</title>
        <authorList>
            <person name="Hagestad O.C."/>
            <person name="Hou L."/>
            <person name="Andersen J.H."/>
            <person name="Hansen E.H."/>
            <person name="Altermark B."/>
            <person name="Li C."/>
            <person name="Kuhnert E."/>
            <person name="Cox R.J."/>
            <person name="Crous P.W."/>
            <person name="Spatafora J.W."/>
            <person name="Lail K."/>
            <person name="Amirebrahimi M."/>
            <person name="Lipzen A."/>
            <person name="Pangilinan J."/>
            <person name="Andreopoulos W."/>
            <person name="Hayes R.D."/>
            <person name="Ng V."/>
            <person name="Grigoriev I.V."/>
            <person name="Jackson S.A."/>
            <person name="Sutton T.D.S."/>
            <person name="Dobson A.D.W."/>
            <person name="Rama T."/>
        </authorList>
    </citation>
    <scope>NUCLEOTIDE SEQUENCE</scope>
    <source>
        <strain evidence="2">TRa018bII</strain>
    </source>
</reference>
<accession>A0A9P7Y8U6</accession>
<dbReference type="AlphaFoldDB" id="A0A9P7Y8U6"/>
<dbReference type="Proteomes" id="UP000824998">
    <property type="component" value="Unassembled WGS sequence"/>
</dbReference>
<evidence type="ECO:0000256" key="1">
    <source>
        <dbReference type="SAM" id="MobiDB-lite"/>
    </source>
</evidence>